<reference evidence="5 6" key="1">
    <citation type="submission" date="2017-08" db="EMBL/GenBank/DDBJ databases">
        <title>Complete Genome Sequence of Mesoplasma chauliocola.</title>
        <authorList>
            <person name="Knight T.F.Jr."/>
            <person name="Citino T."/>
        </authorList>
    </citation>
    <scope>NUCLEOTIDE SEQUENCE [LARGE SCALE GENOMIC DNA]</scope>
    <source>
        <strain evidence="5 6">CHPA-2</strain>
    </source>
</reference>
<keyword evidence="3" id="KW-0804">Transcription</keyword>
<evidence type="ECO:0000256" key="1">
    <source>
        <dbReference type="ARBA" id="ARBA00023015"/>
    </source>
</evidence>
<feature type="domain" description="HTH hxlR-type" evidence="4">
    <location>
        <begin position="5"/>
        <end position="103"/>
    </location>
</feature>
<gene>
    <name evidence="5" type="ORF">CK556_00330</name>
</gene>
<keyword evidence="6" id="KW-1185">Reference proteome</keyword>
<dbReference type="KEGG" id="mchc:CK556_00330"/>
<dbReference type="Gene3D" id="1.10.10.10">
    <property type="entry name" value="Winged helix-like DNA-binding domain superfamily/Winged helix DNA-binding domain"/>
    <property type="match status" value="1"/>
</dbReference>
<dbReference type="STRING" id="1336232.GCA_000518825_00653"/>
<keyword evidence="2" id="KW-0238">DNA-binding</keyword>
<dbReference type="SUPFAM" id="SSF46785">
    <property type="entry name" value="Winged helix' DNA-binding domain"/>
    <property type="match status" value="1"/>
</dbReference>
<name>A0A249SM98_9MOLU</name>
<dbReference type="InterPro" id="IPR036390">
    <property type="entry name" value="WH_DNA-bd_sf"/>
</dbReference>
<sequence>MEEFCPLEYTLSFIKSKWIILIIRELSFGKLRFNELEKKINGISQKVLTANLRFLEENDLVYRKVYPVVPPKVEYSLTELGKSLEPVLKQMTEWGIANNKNKSS</sequence>
<dbReference type="Pfam" id="PF01638">
    <property type="entry name" value="HxlR"/>
    <property type="match status" value="1"/>
</dbReference>
<dbReference type="AlphaFoldDB" id="A0A249SM98"/>
<evidence type="ECO:0000259" key="4">
    <source>
        <dbReference type="PROSITE" id="PS51118"/>
    </source>
</evidence>
<evidence type="ECO:0000313" key="5">
    <source>
        <dbReference type="EMBL" id="ASZ08814.1"/>
    </source>
</evidence>
<proteinExistence type="predicted"/>
<protein>
    <submittedName>
        <fullName evidence="5">Transcriptional regulator</fullName>
    </submittedName>
</protein>
<evidence type="ECO:0000256" key="3">
    <source>
        <dbReference type="ARBA" id="ARBA00023163"/>
    </source>
</evidence>
<dbReference type="InterPro" id="IPR002577">
    <property type="entry name" value="HTH_HxlR"/>
</dbReference>
<dbReference type="GO" id="GO:0003677">
    <property type="term" value="F:DNA binding"/>
    <property type="evidence" value="ECO:0007669"/>
    <property type="project" value="UniProtKB-KW"/>
</dbReference>
<dbReference type="InterPro" id="IPR036388">
    <property type="entry name" value="WH-like_DNA-bd_sf"/>
</dbReference>
<dbReference type="PANTHER" id="PTHR33204">
    <property type="entry name" value="TRANSCRIPTIONAL REGULATOR, MARR FAMILY"/>
    <property type="match status" value="1"/>
</dbReference>
<dbReference type="EMBL" id="CP023173">
    <property type="protein sequence ID" value="ASZ08814.1"/>
    <property type="molecule type" value="Genomic_DNA"/>
</dbReference>
<organism evidence="5 6">
    <name type="scientific">Mesoplasma chauliocola</name>
    <dbReference type="NCBI Taxonomy" id="216427"/>
    <lineage>
        <taxon>Bacteria</taxon>
        <taxon>Bacillati</taxon>
        <taxon>Mycoplasmatota</taxon>
        <taxon>Mollicutes</taxon>
        <taxon>Entomoplasmatales</taxon>
        <taxon>Entomoplasmataceae</taxon>
        <taxon>Mesoplasma</taxon>
    </lineage>
</organism>
<dbReference type="RefSeq" id="WP_027875801.1">
    <property type="nucleotide sequence ID" value="NZ_CP023173.1"/>
</dbReference>
<evidence type="ECO:0000313" key="6">
    <source>
        <dbReference type="Proteomes" id="UP000232229"/>
    </source>
</evidence>
<evidence type="ECO:0000256" key="2">
    <source>
        <dbReference type="ARBA" id="ARBA00023125"/>
    </source>
</evidence>
<accession>A0A249SM98</accession>
<keyword evidence="1" id="KW-0805">Transcription regulation</keyword>
<dbReference type="PROSITE" id="PS51118">
    <property type="entry name" value="HTH_HXLR"/>
    <property type="match status" value="1"/>
</dbReference>
<dbReference type="Proteomes" id="UP000232229">
    <property type="component" value="Chromosome"/>
</dbReference>